<evidence type="ECO:0000256" key="5">
    <source>
        <dbReference type="ARBA" id="ARBA00023128"/>
    </source>
</evidence>
<comment type="subcellular location">
    <subcellularLocation>
        <location evidence="7">Mitochondrion inner membrane</location>
    </subcellularLocation>
    <subcellularLocation>
        <location evidence="1">Mitochondrion membrane</location>
    </subcellularLocation>
</comment>
<evidence type="ECO:0000256" key="4">
    <source>
        <dbReference type="ARBA" id="ARBA00022989"/>
    </source>
</evidence>
<comment type="subunit">
    <text evidence="7">Component of the mitochondrial contact site and cristae organizing system (MICOS) complex.</text>
</comment>
<keyword evidence="5 7" id="KW-0496">Mitochondrion</keyword>
<dbReference type="Pfam" id="PF09769">
    <property type="entry name" value="ApoO"/>
    <property type="match status" value="1"/>
</dbReference>
<name>A0ABP1S6M8_9HEXA</name>
<evidence type="ECO:0000256" key="1">
    <source>
        <dbReference type="ARBA" id="ARBA00004325"/>
    </source>
</evidence>
<keyword evidence="3" id="KW-0812">Transmembrane</keyword>
<proteinExistence type="inferred from homology"/>
<organism evidence="8 9">
    <name type="scientific">Orchesella dallaii</name>
    <dbReference type="NCBI Taxonomy" id="48710"/>
    <lineage>
        <taxon>Eukaryota</taxon>
        <taxon>Metazoa</taxon>
        <taxon>Ecdysozoa</taxon>
        <taxon>Arthropoda</taxon>
        <taxon>Hexapoda</taxon>
        <taxon>Collembola</taxon>
        <taxon>Entomobryomorpha</taxon>
        <taxon>Entomobryoidea</taxon>
        <taxon>Orchesellidae</taxon>
        <taxon>Orchesellinae</taxon>
        <taxon>Orchesella</taxon>
    </lineage>
</organism>
<keyword evidence="4" id="KW-1133">Transmembrane helix</keyword>
<evidence type="ECO:0000256" key="3">
    <source>
        <dbReference type="ARBA" id="ARBA00022692"/>
    </source>
</evidence>
<comment type="function">
    <text evidence="7">Component of the MICOS complex, a large protein complex of the mitochondrial inner membrane that plays crucial roles in the maintenance of crista junctions, inner membrane architecture, and formation of contact sites to the outer membrane.</text>
</comment>
<keyword evidence="6" id="KW-0472">Membrane</keyword>
<evidence type="ECO:0000313" key="8">
    <source>
        <dbReference type="EMBL" id="CAL8144352.1"/>
    </source>
</evidence>
<dbReference type="InterPro" id="IPR019166">
    <property type="entry name" value="MIC26/MIC27"/>
</dbReference>
<sequence length="175" mass="19058">MISQVARYSIPVGATLIFQGTVFADSVNRPNPAAVYAEPARSNQSCTTNKPKECPEGTALERFVMTAREEIAPYRDVASGHAVEAAKQVTFYYDKLMDNVCYLRTNAPQEVRIGTIVVSGLTGMLLGIRGGFFKKIFMGSLGAGGGAYLAYPNETEKYSKKYTAIAYNFIAGTRK</sequence>
<reference evidence="8 9" key="1">
    <citation type="submission" date="2024-08" db="EMBL/GenBank/DDBJ databases">
        <authorList>
            <person name="Cucini C."/>
            <person name="Frati F."/>
        </authorList>
    </citation>
    <scope>NUCLEOTIDE SEQUENCE [LARGE SCALE GENOMIC DNA]</scope>
</reference>
<comment type="similarity">
    <text evidence="2">Belongs to the apolipoprotein O/MICOS complex subunit Mic27 family.</text>
</comment>
<evidence type="ECO:0000256" key="7">
    <source>
        <dbReference type="RuleBase" id="RU363021"/>
    </source>
</evidence>
<dbReference type="Proteomes" id="UP001642540">
    <property type="component" value="Unassembled WGS sequence"/>
</dbReference>
<dbReference type="PANTHER" id="PTHR14564">
    <property type="entry name" value="MICOS COMPLEX SUBUNIT MIC26 / MIC27 FAMILY MEMBER"/>
    <property type="match status" value="1"/>
</dbReference>
<evidence type="ECO:0000256" key="6">
    <source>
        <dbReference type="ARBA" id="ARBA00023136"/>
    </source>
</evidence>
<evidence type="ECO:0000256" key="2">
    <source>
        <dbReference type="ARBA" id="ARBA00010904"/>
    </source>
</evidence>
<dbReference type="InterPro" id="IPR033182">
    <property type="entry name" value="MIC26/MIC27_animal"/>
</dbReference>
<evidence type="ECO:0000313" key="9">
    <source>
        <dbReference type="Proteomes" id="UP001642540"/>
    </source>
</evidence>
<gene>
    <name evidence="8" type="ORF">ODALV1_LOCUS30168</name>
</gene>
<dbReference type="EMBL" id="CAXLJM020000160">
    <property type="protein sequence ID" value="CAL8144352.1"/>
    <property type="molecule type" value="Genomic_DNA"/>
</dbReference>
<accession>A0ABP1S6M8</accession>
<keyword evidence="9" id="KW-1185">Reference proteome</keyword>
<comment type="caution">
    <text evidence="8">The sequence shown here is derived from an EMBL/GenBank/DDBJ whole genome shotgun (WGS) entry which is preliminary data.</text>
</comment>
<keyword evidence="7" id="KW-0999">Mitochondrion inner membrane</keyword>
<protein>
    <recommendedName>
        <fullName evidence="7">MICOS complex subunit</fullName>
    </recommendedName>
</protein>